<reference evidence="1" key="1">
    <citation type="journal article" date="2023" name="G3 (Bethesda)">
        <title>A reference genome for the long-term kleptoplast-retaining sea slug Elysia crispata morphotype clarki.</title>
        <authorList>
            <person name="Eastman K.E."/>
            <person name="Pendleton A.L."/>
            <person name="Shaikh M.A."/>
            <person name="Suttiyut T."/>
            <person name="Ogas R."/>
            <person name="Tomko P."/>
            <person name="Gavelis G."/>
            <person name="Widhalm J.R."/>
            <person name="Wisecaver J.H."/>
        </authorList>
    </citation>
    <scope>NUCLEOTIDE SEQUENCE</scope>
    <source>
        <strain evidence="1">ECLA1</strain>
    </source>
</reference>
<sequence>MNESKTPAVYKIDDIARHPSNLAHSPAGARSTRPSLCLYSWVSPARESEHWAAGRVCVVESQLLLRVSSDLKDGPSRTMARFT</sequence>
<dbReference type="EMBL" id="JAWDGP010005257">
    <property type="protein sequence ID" value="KAK3758602.1"/>
    <property type="molecule type" value="Genomic_DNA"/>
</dbReference>
<evidence type="ECO:0000313" key="1">
    <source>
        <dbReference type="EMBL" id="KAK3758602.1"/>
    </source>
</evidence>
<evidence type="ECO:0000313" key="2">
    <source>
        <dbReference type="Proteomes" id="UP001283361"/>
    </source>
</evidence>
<accession>A0AAE0YX11</accession>
<dbReference type="Proteomes" id="UP001283361">
    <property type="component" value="Unassembled WGS sequence"/>
</dbReference>
<name>A0AAE0YX11_9GAST</name>
<dbReference type="AlphaFoldDB" id="A0AAE0YX11"/>
<gene>
    <name evidence="1" type="ORF">RRG08_009460</name>
</gene>
<comment type="caution">
    <text evidence="1">The sequence shown here is derived from an EMBL/GenBank/DDBJ whole genome shotgun (WGS) entry which is preliminary data.</text>
</comment>
<protein>
    <submittedName>
        <fullName evidence="1">Uncharacterized protein</fullName>
    </submittedName>
</protein>
<proteinExistence type="predicted"/>
<organism evidence="1 2">
    <name type="scientific">Elysia crispata</name>
    <name type="common">lettuce slug</name>
    <dbReference type="NCBI Taxonomy" id="231223"/>
    <lineage>
        <taxon>Eukaryota</taxon>
        <taxon>Metazoa</taxon>
        <taxon>Spiralia</taxon>
        <taxon>Lophotrochozoa</taxon>
        <taxon>Mollusca</taxon>
        <taxon>Gastropoda</taxon>
        <taxon>Heterobranchia</taxon>
        <taxon>Euthyneura</taxon>
        <taxon>Panpulmonata</taxon>
        <taxon>Sacoglossa</taxon>
        <taxon>Placobranchoidea</taxon>
        <taxon>Plakobranchidae</taxon>
        <taxon>Elysia</taxon>
    </lineage>
</organism>
<keyword evidence="2" id="KW-1185">Reference proteome</keyword>